<proteinExistence type="predicted"/>
<dbReference type="AlphaFoldDB" id="A0AAD9I617"/>
<reference evidence="2" key="1">
    <citation type="journal article" date="2023" name="Mol. Plant Microbe Interact.">
        <title>Elucidating the Obligate Nature and Biological Capacity of an Invasive Fungal Corn Pathogen.</title>
        <authorList>
            <person name="MacCready J.S."/>
            <person name="Roggenkamp E.M."/>
            <person name="Gdanetz K."/>
            <person name="Chilvers M.I."/>
        </authorList>
    </citation>
    <scope>NUCLEOTIDE SEQUENCE</scope>
    <source>
        <strain evidence="2">PM02</strain>
    </source>
</reference>
<evidence type="ECO:0000313" key="3">
    <source>
        <dbReference type="Proteomes" id="UP001217918"/>
    </source>
</evidence>
<sequence>MPAIIPGGKLDPMAAPQITGVVKELEPHHRKLKDEEERVRDELRMQQERLRKSLRLWEKLERETKVFELKTDLSEKSLKSLAGEGLGGAAF</sequence>
<protein>
    <submittedName>
        <fullName evidence="2">Uncharacterized protein</fullName>
    </submittedName>
</protein>
<evidence type="ECO:0000313" key="2">
    <source>
        <dbReference type="EMBL" id="KAK2071841.1"/>
    </source>
</evidence>
<keyword evidence="1" id="KW-0175">Coiled coil</keyword>
<dbReference type="Proteomes" id="UP001217918">
    <property type="component" value="Unassembled WGS sequence"/>
</dbReference>
<gene>
    <name evidence="2" type="ORF">P8C59_006231</name>
</gene>
<evidence type="ECO:0000256" key="1">
    <source>
        <dbReference type="SAM" id="Coils"/>
    </source>
</evidence>
<keyword evidence="3" id="KW-1185">Reference proteome</keyword>
<feature type="coiled-coil region" evidence="1">
    <location>
        <begin position="29"/>
        <end position="60"/>
    </location>
</feature>
<comment type="caution">
    <text evidence="2">The sequence shown here is derived from an EMBL/GenBank/DDBJ whole genome shotgun (WGS) entry which is preliminary data.</text>
</comment>
<dbReference type="EMBL" id="JAQQPM010000005">
    <property type="protein sequence ID" value="KAK2071841.1"/>
    <property type="molecule type" value="Genomic_DNA"/>
</dbReference>
<name>A0AAD9I617_9PEZI</name>
<accession>A0AAD9I617</accession>
<organism evidence="2 3">
    <name type="scientific">Phyllachora maydis</name>
    <dbReference type="NCBI Taxonomy" id="1825666"/>
    <lineage>
        <taxon>Eukaryota</taxon>
        <taxon>Fungi</taxon>
        <taxon>Dikarya</taxon>
        <taxon>Ascomycota</taxon>
        <taxon>Pezizomycotina</taxon>
        <taxon>Sordariomycetes</taxon>
        <taxon>Sordariomycetidae</taxon>
        <taxon>Phyllachorales</taxon>
        <taxon>Phyllachoraceae</taxon>
        <taxon>Phyllachora</taxon>
    </lineage>
</organism>